<evidence type="ECO:0008006" key="4">
    <source>
        <dbReference type="Google" id="ProtNLM"/>
    </source>
</evidence>
<feature type="compositionally biased region" description="Pro residues" evidence="1">
    <location>
        <begin position="114"/>
        <end position="124"/>
    </location>
</feature>
<sequence>MEKWEYQTRFFEAKATDKQIQAYIESEFDKKARRYSPESMIPELNALGEEGWEIVHMEPVARVGGKEDVLFTEHQWSNTYFAVLKRRKPGSYVPTQSDHNNTNSAQSQSSTPSIPRPWLPPDME</sequence>
<gene>
    <name evidence="2" type="ORF">G4Y79_19505</name>
</gene>
<dbReference type="RefSeq" id="WP_195169924.1">
    <property type="nucleotide sequence ID" value="NZ_CP062983.1"/>
</dbReference>
<reference evidence="2 3" key="1">
    <citation type="submission" date="2020-02" db="EMBL/GenBank/DDBJ databases">
        <authorList>
            <person name="Zheng R.K."/>
            <person name="Sun C.M."/>
        </authorList>
    </citation>
    <scope>NUCLEOTIDE SEQUENCE [LARGE SCALE GENOMIC DNA]</scope>
    <source>
        <strain evidence="3">rifampicinis</strain>
    </source>
</reference>
<evidence type="ECO:0000256" key="1">
    <source>
        <dbReference type="SAM" id="MobiDB-lite"/>
    </source>
</evidence>
<protein>
    <recommendedName>
        <fullName evidence="4">DUF4177 domain-containing protein</fullName>
    </recommendedName>
</protein>
<dbReference type="AlphaFoldDB" id="A0A7S8IEI3"/>
<feature type="region of interest" description="Disordered" evidence="1">
    <location>
        <begin position="91"/>
        <end position="124"/>
    </location>
</feature>
<proteinExistence type="predicted"/>
<keyword evidence="3" id="KW-1185">Reference proteome</keyword>
<name>A0A7S8IEI3_9CHLR</name>
<feature type="compositionally biased region" description="Low complexity" evidence="1">
    <location>
        <begin position="100"/>
        <end position="113"/>
    </location>
</feature>
<evidence type="ECO:0000313" key="2">
    <source>
        <dbReference type="EMBL" id="QPC81853.1"/>
    </source>
</evidence>
<dbReference type="Proteomes" id="UP000594468">
    <property type="component" value="Chromosome"/>
</dbReference>
<evidence type="ECO:0000313" key="3">
    <source>
        <dbReference type="Proteomes" id="UP000594468"/>
    </source>
</evidence>
<organism evidence="2 3">
    <name type="scientific">Phototrophicus methaneseepsis</name>
    <dbReference type="NCBI Taxonomy" id="2710758"/>
    <lineage>
        <taxon>Bacteria</taxon>
        <taxon>Bacillati</taxon>
        <taxon>Chloroflexota</taxon>
        <taxon>Candidatus Thermofontia</taxon>
        <taxon>Phototrophicales</taxon>
        <taxon>Phototrophicaceae</taxon>
        <taxon>Phototrophicus</taxon>
    </lineage>
</organism>
<accession>A0A7S8IEI3</accession>
<dbReference type="EMBL" id="CP062983">
    <property type="protein sequence ID" value="QPC81853.1"/>
    <property type="molecule type" value="Genomic_DNA"/>
</dbReference>
<dbReference type="KEGG" id="pmet:G4Y79_19505"/>